<proteinExistence type="predicted"/>
<comment type="caution">
    <text evidence="3">The sequence shown here is derived from an EMBL/GenBank/DDBJ whole genome shotgun (WGS) entry which is preliminary data.</text>
</comment>
<dbReference type="GO" id="GO:0003677">
    <property type="term" value="F:DNA binding"/>
    <property type="evidence" value="ECO:0007669"/>
    <property type="project" value="InterPro"/>
</dbReference>
<dbReference type="Proteomes" id="UP000295444">
    <property type="component" value="Unassembled WGS sequence"/>
</dbReference>
<dbReference type="InterPro" id="IPR013762">
    <property type="entry name" value="Integrase-like_cat_sf"/>
</dbReference>
<accession>A0A4R6S386</accession>
<dbReference type="EMBL" id="SNXZ01000006">
    <property type="protein sequence ID" value="TDP93763.1"/>
    <property type="molecule type" value="Genomic_DNA"/>
</dbReference>
<dbReference type="AlphaFoldDB" id="A0A4R6S386"/>
<dbReference type="InterPro" id="IPR011010">
    <property type="entry name" value="DNA_brk_join_enz"/>
</dbReference>
<dbReference type="GO" id="GO:0015074">
    <property type="term" value="P:DNA integration"/>
    <property type="evidence" value="ECO:0007669"/>
    <property type="project" value="InterPro"/>
</dbReference>
<dbReference type="GO" id="GO:0006310">
    <property type="term" value="P:DNA recombination"/>
    <property type="evidence" value="ECO:0007669"/>
    <property type="project" value="UniProtKB-KW"/>
</dbReference>
<dbReference type="PROSITE" id="PS51898">
    <property type="entry name" value="TYR_RECOMBINASE"/>
    <property type="match status" value="1"/>
</dbReference>
<evidence type="ECO:0000313" key="3">
    <source>
        <dbReference type="EMBL" id="TDP93763.1"/>
    </source>
</evidence>
<keyword evidence="4" id="KW-1185">Reference proteome</keyword>
<dbReference type="Pfam" id="PF00589">
    <property type="entry name" value="Phage_integrase"/>
    <property type="match status" value="1"/>
</dbReference>
<sequence length="87" mass="10073">MPFGRYENGMHELRHFFASVLRDQGESIKAVADWLGHPDPSFMLRIYTHLMPSSTDRTKSVIAGVYQRRISSTDSRSERSRSEYPQP</sequence>
<dbReference type="InterPro" id="IPR002104">
    <property type="entry name" value="Integrase_catalytic"/>
</dbReference>
<evidence type="ECO:0000256" key="1">
    <source>
        <dbReference type="ARBA" id="ARBA00023172"/>
    </source>
</evidence>
<dbReference type="Gene3D" id="1.10.443.10">
    <property type="entry name" value="Intergrase catalytic core"/>
    <property type="match status" value="1"/>
</dbReference>
<evidence type="ECO:0000259" key="2">
    <source>
        <dbReference type="PROSITE" id="PS51898"/>
    </source>
</evidence>
<name>A0A4R6S386_LABRH</name>
<organism evidence="3 4">
    <name type="scientific">Labedaea rhizosphaerae</name>
    <dbReference type="NCBI Taxonomy" id="598644"/>
    <lineage>
        <taxon>Bacteria</taxon>
        <taxon>Bacillati</taxon>
        <taxon>Actinomycetota</taxon>
        <taxon>Actinomycetes</taxon>
        <taxon>Pseudonocardiales</taxon>
        <taxon>Pseudonocardiaceae</taxon>
        <taxon>Labedaea</taxon>
    </lineage>
</organism>
<protein>
    <submittedName>
        <fullName evidence="3">Phage integrase family protein</fullName>
    </submittedName>
</protein>
<dbReference type="RefSeq" id="WP_166659388.1">
    <property type="nucleotide sequence ID" value="NZ_SNXZ01000006.1"/>
</dbReference>
<reference evidence="3 4" key="1">
    <citation type="submission" date="2019-03" db="EMBL/GenBank/DDBJ databases">
        <title>Genomic Encyclopedia of Type Strains, Phase IV (KMG-IV): sequencing the most valuable type-strain genomes for metagenomic binning, comparative biology and taxonomic classification.</title>
        <authorList>
            <person name="Goeker M."/>
        </authorList>
    </citation>
    <scope>NUCLEOTIDE SEQUENCE [LARGE SCALE GENOMIC DNA]</scope>
    <source>
        <strain evidence="3 4">DSM 45361</strain>
    </source>
</reference>
<feature type="domain" description="Tyr recombinase" evidence="2">
    <location>
        <begin position="1"/>
        <end position="63"/>
    </location>
</feature>
<dbReference type="SUPFAM" id="SSF56349">
    <property type="entry name" value="DNA breaking-rejoining enzymes"/>
    <property type="match status" value="1"/>
</dbReference>
<evidence type="ECO:0000313" key="4">
    <source>
        <dbReference type="Proteomes" id="UP000295444"/>
    </source>
</evidence>
<gene>
    <name evidence="3" type="ORF">EV186_106157</name>
</gene>
<keyword evidence="1" id="KW-0233">DNA recombination</keyword>